<dbReference type="Ensembl" id="ENSMALT00000007250.1">
    <property type="protein sequence ID" value="ENSMALP00000007103.1"/>
    <property type="gene ID" value="ENSMALG00000005055.1"/>
</dbReference>
<name>A0A3Q3IPZ9_MONAL</name>
<reference evidence="1" key="1">
    <citation type="submission" date="2025-08" db="UniProtKB">
        <authorList>
            <consortium name="Ensembl"/>
        </authorList>
    </citation>
    <scope>IDENTIFICATION</scope>
</reference>
<dbReference type="Proteomes" id="UP000261600">
    <property type="component" value="Unplaced"/>
</dbReference>
<protein>
    <submittedName>
        <fullName evidence="1">Uncharacterized protein</fullName>
    </submittedName>
</protein>
<proteinExistence type="predicted"/>
<evidence type="ECO:0000313" key="1">
    <source>
        <dbReference type="Ensembl" id="ENSMALP00000007103.1"/>
    </source>
</evidence>
<sequence>KMLATKRGSTSTEAVIRFLLQENQSGLVLCPRVRTSTFSTTHLSSWTPRPRGICSGRGGSGLLMKYTSRGQH</sequence>
<organism evidence="1 2">
    <name type="scientific">Monopterus albus</name>
    <name type="common">Swamp eel</name>
    <dbReference type="NCBI Taxonomy" id="43700"/>
    <lineage>
        <taxon>Eukaryota</taxon>
        <taxon>Metazoa</taxon>
        <taxon>Chordata</taxon>
        <taxon>Craniata</taxon>
        <taxon>Vertebrata</taxon>
        <taxon>Euteleostomi</taxon>
        <taxon>Actinopterygii</taxon>
        <taxon>Neopterygii</taxon>
        <taxon>Teleostei</taxon>
        <taxon>Neoteleostei</taxon>
        <taxon>Acanthomorphata</taxon>
        <taxon>Anabantaria</taxon>
        <taxon>Synbranchiformes</taxon>
        <taxon>Synbranchidae</taxon>
        <taxon>Monopterus</taxon>
    </lineage>
</organism>
<dbReference type="AlphaFoldDB" id="A0A3Q3IPZ9"/>
<reference evidence="1" key="2">
    <citation type="submission" date="2025-09" db="UniProtKB">
        <authorList>
            <consortium name="Ensembl"/>
        </authorList>
    </citation>
    <scope>IDENTIFICATION</scope>
</reference>
<accession>A0A3Q3IPZ9</accession>
<keyword evidence="2" id="KW-1185">Reference proteome</keyword>
<evidence type="ECO:0000313" key="2">
    <source>
        <dbReference type="Proteomes" id="UP000261600"/>
    </source>
</evidence>